<dbReference type="InterPro" id="IPR016181">
    <property type="entry name" value="Acyl_CoA_acyltransferase"/>
</dbReference>
<dbReference type="InterPro" id="IPR000182">
    <property type="entry name" value="GNAT_dom"/>
</dbReference>
<dbReference type="EMBL" id="VJMH01007062">
    <property type="protein sequence ID" value="KAF0685666.1"/>
    <property type="molecule type" value="Genomic_DNA"/>
</dbReference>
<dbReference type="Gene3D" id="3.40.630.30">
    <property type="match status" value="1"/>
</dbReference>
<dbReference type="Pfam" id="PF22998">
    <property type="entry name" value="GNAT_LYC1-like"/>
    <property type="match status" value="1"/>
</dbReference>
<dbReference type="Proteomes" id="UP000332933">
    <property type="component" value="Unassembled WGS sequence"/>
</dbReference>
<sequence length="329" mass="36832">MQCVLREASEAQQHAADTLTHAEWGAPELTLEQYLERENELYATEFADEAMTAYVLVPKDDPDTLDFLSYVEAFKRPCLYGDARVSGYGIDAVYTPPKHRKKGYASIMLQQLVEVFHATSSVVISNLYSDIGASFYAKKGWTPHSATQLVIPTTFPSAAPTAALTHVDSPAAVAAICDHDVQLMAAQMTSSAVYFVLTPAVITWFQVRSHYYGRKTAGLSVVPTSLGIVDKTQYMLWTHDFVHRRLVLLRCHVNQDRFPAFLHAALDEAKKWGLTDGVELWSPAPWMADVYAPFLETREDNLPSLMVSHRPAKTNESVVWLANEKYAWV</sequence>
<evidence type="ECO:0000313" key="3">
    <source>
        <dbReference type="EMBL" id="VFT99162.1"/>
    </source>
</evidence>
<dbReference type="AlphaFoldDB" id="A0A485LLX7"/>
<dbReference type="Pfam" id="PF13527">
    <property type="entry name" value="Acetyltransf_9"/>
    <property type="match status" value="1"/>
</dbReference>
<evidence type="ECO:0000259" key="1">
    <source>
        <dbReference type="PROSITE" id="PS51186"/>
    </source>
</evidence>
<dbReference type="InterPro" id="IPR055100">
    <property type="entry name" value="GNAT_LYC1-like"/>
</dbReference>
<protein>
    <submittedName>
        <fullName evidence="3">Aste57867_22502 protein</fullName>
    </submittedName>
</protein>
<dbReference type="PANTHER" id="PTHR34815">
    <property type="entry name" value="LYSINE ACETYLTRANSFERASE"/>
    <property type="match status" value="1"/>
</dbReference>
<accession>A0A485LLX7</accession>
<dbReference type="GO" id="GO:0016747">
    <property type="term" value="F:acyltransferase activity, transferring groups other than amino-acyl groups"/>
    <property type="evidence" value="ECO:0007669"/>
    <property type="project" value="InterPro"/>
</dbReference>
<dbReference type="PROSITE" id="PS51186">
    <property type="entry name" value="GNAT"/>
    <property type="match status" value="1"/>
</dbReference>
<organism evidence="3 4">
    <name type="scientific">Aphanomyces stellatus</name>
    <dbReference type="NCBI Taxonomy" id="120398"/>
    <lineage>
        <taxon>Eukaryota</taxon>
        <taxon>Sar</taxon>
        <taxon>Stramenopiles</taxon>
        <taxon>Oomycota</taxon>
        <taxon>Saprolegniomycetes</taxon>
        <taxon>Saprolegniales</taxon>
        <taxon>Verrucalvaceae</taxon>
        <taxon>Aphanomyces</taxon>
    </lineage>
</organism>
<gene>
    <name evidence="3" type="primary">Aste57867_22502</name>
    <name evidence="2" type="ORF">As57867_022432</name>
    <name evidence="3" type="ORF">ASTE57867_22502</name>
</gene>
<dbReference type="EMBL" id="CAADRA010007088">
    <property type="protein sequence ID" value="VFT99162.1"/>
    <property type="molecule type" value="Genomic_DNA"/>
</dbReference>
<dbReference type="SUPFAM" id="SSF55729">
    <property type="entry name" value="Acyl-CoA N-acyltransferases (Nat)"/>
    <property type="match status" value="1"/>
</dbReference>
<dbReference type="PANTHER" id="PTHR34815:SF2">
    <property type="entry name" value="N-ACETYLTRANSFERASE DOMAIN-CONTAINING PROTEIN"/>
    <property type="match status" value="1"/>
</dbReference>
<evidence type="ECO:0000313" key="2">
    <source>
        <dbReference type="EMBL" id="KAF0685666.1"/>
    </source>
</evidence>
<dbReference type="OrthoDB" id="2020070at2759"/>
<keyword evidence="4" id="KW-1185">Reference proteome</keyword>
<dbReference type="InterPro" id="IPR053013">
    <property type="entry name" value="LAT"/>
</dbReference>
<reference evidence="3 4" key="1">
    <citation type="submission" date="2019-03" db="EMBL/GenBank/DDBJ databases">
        <authorList>
            <person name="Gaulin E."/>
            <person name="Dumas B."/>
        </authorList>
    </citation>
    <scope>NUCLEOTIDE SEQUENCE [LARGE SCALE GENOMIC DNA]</scope>
    <source>
        <strain evidence="3">CBS 568.67</strain>
    </source>
</reference>
<evidence type="ECO:0000313" key="4">
    <source>
        <dbReference type="Proteomes" id="UP000332933"/>
    </source>
</evidence>
<name>A0A485LLX7_9STRA</name>
<feature type="domain" description="N-acetyltransferase" evidence="1">
    <location>
        <begin position="3"/>
        <end position="162"/>
    </location>
</feature>
<reference evidence="2" key="2">
    <citation type="submission" date="2019-06" db="EMBL/GenBank/DDBJ databases">
        <title>Genomics analysis of Aphanomyces spp. identifies a new class of oomycete effector associated with host adaptation.</title>
        <authorList>
            <person name="Gaulin E."/>
        </authorList>
    </citation>
    <scope>NUCLEOTIDE SEQUENCE</scope>
    <source>
        <strain evidence="2">CBS 578.67</strain>
    </source>
</reference>
<proteinExistence type="predicted"/>